<feature type="transmembrane region" description="Helical" evidence="1">
    <location>
        <begin position="12"/>
        <end position="32"/>
    </location>
</feature>
<feature type="non-terminal residue" evidence="2">
    <location>
        <position position="33"/>
    </location>
</feature>
<keyword evidence="1" id="KW-0812">Transmembrane</keyword>
<evidence type="ECO:0000313" key="2">
    <source>
        <dbReference type="EMBL" id="KKL96489.1"/>
    </source>
</evidence>
<proteinExistence type="predicted"/>
<name>A0A0F9GCC7_9ZZZZ</name>
<keyword evidence="1" id="KW-0472">Membrane</keyword>
<keyword evidence="1" id="KW-1133">Transmembrane helix</keyword>
<sequence length="33" mass="3838">MEVSYKGLKINFKNLKLALIFMGILMLVIVFLH</sequence>
<dbReference type="EMBL" id="LAZR01018419">
    <property type="protein sequence ID" value="KKL96489.1"/>
    <property type="molecule type" value="Genomic_DNA"/>
</dbReference>
<protein>
    <submittedName>
        <fullName evidence="2">Uncharacterized protein</fullName>
    </submittedName>
</protein>
<evidence type="ECO:0000256" key="1">
    <source>
        <dbReference type="SAM" id="Phobius"/>
    </source>
</evidence>
<dbReference type="AlphaFoldDB" id="A0A0F9GCC7"/>
<comment type="caution">
    <text evidence="2">The sequence shown here is derived from an EMBL/GenBank/DDBJ whole genome shotgun (WGS) entry which is preliminary data.</text>
</comment>
<organism evidence="2">
    <name type="scientific">marine sediment metagenome</name>
    <dbReference type="NCBI Taxonomy" id="412755"/>
    <lineage>
        <taxon>unclassified sequences</taxon>
        <taxon>metagenomes</taxon>
        <taxon>ecological metagenomes</taxon>
    </lineage>
</organism>
<reference evidence="2" key="1">
    <citation type="journal article" date="2015" name="Nature">
        <title>Complex archaea that bridge the gap between prokaryotes and eukaryotes.</title>
        <authorList>
            <person name="Spang A."/>
            <person name="Saw J.H."/>
            <person name="Jorgensen S.L."/>
            <person name="Zaremba-Niedzwiedzka K."/>
            <person name="Martijn J."/>
            <person name="Lind A.E."/>
            <person name="van Eijk R."/>
            <person name="Schleper C."/>
            <person name="Guy L."/>
            <person name="Ettema T.J."/>
        </authorList>
    </citation>
    <scope>NUCLEOTIDE SEQUENCE</scope>
</reference>
<gene>
    <name evidence="2" type="ORF">LCGC14_1844010</name>
</gene>
<accession>A0A0F9GCC7</accession>